<keyword evidence="6" id="KW-0408">Iron</keyword>
<dbReference type="PANTHER" id="PTHR43409">
    <property type="entry name" value="ANAEROBIC MAGNESIUM-PROTOPORPHYRIN IX MONOMETHYL ESTER CYCLASE-RELATED"/>
    <property type="match status" value="1"/>
</dbReference>
<evidence type="ECO:0000256" key="1">
    <source>
        <dbReference type="ARBA" id="ARBA00001966"/>
    </source>
</evidence>
<dbReference type="Gene3D" id="3.40.50.280">
    <property type="entry name" value="Cobalamin-binding domain"/>
    <property type="match status" value="1"/>
</dbReference>
<gene>
    <name evidence="10" type="ORF">ACFQSB_26565</name>
</gene>
<dbReference type="Gene3D" id="3.80.30.20">
    <property type="entry name" value="tm_1862 like domain"/>
    <property type="match status" value="1"/>
</dbReference>
<feature type="domain" description="B12-binding" evidence="8">
    <location>
        <begin position="1"/>
        <end position="152"/>
    </location>
</feature>
<evidence type="ECO:0000256" key="4">
    <source>
        <dbReference type="ARBA" id="ARBA00022691"/>
    </source>
</evidence>
<evidence type="ECO:0000256" key="3">
    <source>
        <dbReference type="ARBA" id="ARBA00022679"/>
    </source>
</evidence>
<organism evidence="10 11">
    <name type="scientific">Sphaerisporangium rhizosphaerae</name>
    <dbReference type="NCBI Taxonomy" id="2269375"/>
    <lineage>
        <taxon>Bacteria</taxon>
        <taxon>Bacillati</taxon>
        <taxon>Actinomycetota</taxon>
        <taxon>Actinomycetes</taxon>
        <taxon>Streptosporangiales</taxon>
        <taxon>Streptosporangiaceae</taxon>
        <taxon>Sphaerisporangium</taxon>
    </lineage>
</organism>
<dbReference type="InterPro" id="IPR034466">
    <property type="entry name" value="Methyltransferase_Class_B"/>
</dbReference>
<evidence type="ECO:0000259" key="9">
    <source>
        <dbReference type="PROSITE" id="PS51918"/>
    </source>
</evidence>
<keyword evidence="2" id="KW-0489">Methyltransferase</keyword>
<evidence type="ECO:0000256" key="7">
    <source>
        <dbReference type="ARBA" id="ARBA00023014"/>
    </source>
</evidence>
<proteinExistence type="predicted"/>
<dbReference type="SUPFAM" id="SSF102114">
    <property type="entry name" value="Radical SAM enzymes"/>
    <property type="match status" value="1"/>
</dbReference>
<sequence length="657" mass="72814">MRIALVTCFNADWHHGKVPSPYVPLNLLTLAAHVRAAGHEPIVVDQTLALFDGTATDGPGFHRDVAGFIAGLNPDVVGFTTMCNSYPQTLALAGECHDLLPESKIVLGGPQASVVDVATLTEFPSIDAVVRNEADVSLSAMLGELSGDGDLGRVPGVTWRRSDGTVVRNPGAPLLQDLDELPYPAYDLYPFDQIRVGLAPVEAGRGCPYGCTFCSTNVYFNRRHRIKSPERLVAEMRFLHQAHGFSRFDLVHDMLTVDRRWVRRFCEVLREGGEGYSWGCSARTDRVDDALLSEMADAGCMGVFFGVETGAQPLQPSIKKRLDVSRVLPVISSCVDNGISPTASFITGFPDETVTDALDSFELALDVLELSPKTSAQMHLLAPLTGSPLHAQHQDDLRFDGHSSDISLFLLNEAEITLVRRHPAIFGNFYFIPTPHLDRELAKAVSAATYTCPLLFIALRHAGADPRRVLTGWTAWQRRTLSGEQRAQDYFLYRFVLDLCAYVRAELLPELIDRAPYLPDLVEYFEVRYALQRGLIPRPTVFRRFDWDVRALSESLRGAGGPPDARPGAHDLLFVDLKLMRQRGYVFLEASVPRTPNPLVRAGDVLEIRDIARQLVSRPQLVIRNLSQQTGFTTRHHLEERHLRAMGLIPAQAPSPV</sequence>
<dbReference type="InterPro" id="IPR058240">
    <property type="entry name" value="rSAM_sf"/>
</dbReference>
<keyword evidence="4" id="KW-0949">S-adenosyl-L-methionine</keyword>
<dbReference type="EMBL" id="JBHTCG010000021">
    <property type="protein sequence ID" value="MFC7385796.1"/>
    <property type="molecule type" value="Genomic_DNA"/>
</dbReference>
<comment type="cofactor">
    <cofactor evidence="1">
        <name>[4Fe-4S] cluster</name>
        <dbReference type="ChEBI" id="CHEBI:49883"/>
    </cofactor>
</comment>
<keyword evidence="5" id="KW-0479">Metal-binding</keyword>
<dbReference type="PROSITE" id="PS51332">
    <property type="entry name" value="B12_BINDING"/>
    <property type="match status" value="1"/>
</dbReference>
<dbReference type="SMART" id="SM00729">
    <property type="entry name" value="Elp3"/>
    <property type="match status" value="1"/>
</dbReference>
<dbReference type="InterPro" id="IPR006158">
    <property type="entry name" value="Cobalamin-bd"/>
</dbReference>
<dbReference type="InterPro" id="IPR006638">
    <property type="entry name" value="Elp3/MiaA/NifB-like_rSAM"/>
</dbReference>
<accession>A0ABW2P855</accession>
<dbReference type="SFLD" id="SFLDS00029">
    <property type="entry name" value="Radical_SAM"/>
    <property type="match status" value="1"/>
</dbReference>
<keyword evidence="11" id="KW-1185">Reference proteome</keyword>
<dbReference type="PANTHER" id="PTHR43409:SF7">
    <property type="entry name" value="BLL1977 PROTEIN"/>
    <property type="match status" value="1"/>
</dbReference>
<dbReference type="Pfam" id="PF04055">
    <property type="entry name" value="Radical_SAM"/>
    <property type="match status" value="1"/>
</dbReference>
<dbReference type="InterPro" id="IPR051198">
    <property type="entry name" value="BchE-like"/>
</dbReference>
<dbReference type="RefSeq" id="WP_380829661.1">
    <property type="nucleotide sequence ID" value="NZ_JBHTCG010000021.1"/>
</dbReference>
<feature type="domain" description="Radical SAM core" evidence="9">
    <location>
        <begin position="193"/>
        <end position="428"/>
    </location>
</feature>
<dbReference type="Proteomes" id="UP001596496">
    <property type="component" value="Unassembled WGS sequence"/>
</dbReference>
<protein>
    <submittedName>
        <fullName evidence="10">B12-binding domain-containing radical SAM protein</fullName>
    </submittedName>
</protein>
<dbReference type="SFLD" id="SFLDG01123">
    <property type="entry name" value="methyltransferase_(Class_B)"/>
    <property type="match status" value="1"/>
</dbReference>
<dbReference type="SFLD" id="SFLDG01082">
    <property type="entry name" value="B12-binding_domain_containing"/>
    <property type="match status" value="1"/>
</dbReference>
<keyword evidence="7" id="KW-0411">Iron-sulfur</keyword>
<evidence type="ECO:0000256" key="2">
    <source>
        <dbReference type="ARBA" id="ARBA00022603"/>
    </source>
</evidence>
<evidence type="ECO:0000313" key="10">
    <source>
        <dbReference type="EMBL" id="MFC7385796.1"/>
    </source>
</evidence>
<keyword evidence="3" id="KW-0808">Transferase</keyword>
<comment type="caution">
    <text evidence="10">The sequence shown here is derived from an EMBL/GenBank/DDBJ whole genome shotgun (WGS) entry which is preliminary data.</text>
</comment>
<evidence type="ECO:0000256" key="5">
    <source>
        <dbReference type="ARBA" id="ARBA00022723"/>
    </source>
</evidence>
<reference evidence="11" key="1">
    <citation type="journal article" date="2019" name="Int. J. Syst. Evol. Microbiol.">
        <title>The Global Catalogue of Microorganisms (GCM) 10K type strain sequencing project: providing services to taxonomists for standard genome sequencing and annotation.</title>
        <authorList>
            <consortium name="The Broad Institute Genomics Platform"/>
            <consortium name="The Broad Institute Genome Sequencing Center for Infectious Disease"/>
            <person name="Wu L."/>
            <person name="Ma J."/>
        </authorList>
    </citation>
    <scope>NUCLEOTIDE SEQUENCE [LARGE SCALE GENOMIC DNA]</scope>
    <source>
        <strain evidence="11">CECT 7649</strain>
    </source>
</reference>
<dbReference type="PROSITE" id="PS51918">
    <property type="entry name" value="RADICAL_SAM"/>
    <property type="match status" value="1"/>
</dbReference>
<name>A0ABW2P855_9ACTN</name>
<dbReference type="InterPro" id="IPR007197">
    <property type="entry name" value="rSAM"/>
</dbReference>
<dbReference type="Pfam" id="PF02310">
    <property type="entry name" value="B12-binding"/>
    <property type="match status" value="1"/>
</dbReference>
<dbReference type="InterPro" id="IPR023404">
    <property type="entry name" value="rSAM_horseshoe"/>
</dbReference>
<evidence type="ECO:0000313" key="11">
    <source>
        <dbReference type="Proteomes" id="UP001596496"/>
    </source>
</evidence>
<evidence type="ECO:0000256" key="6">
    <source>
        <dbReference type="ARBA" id="ARBA00023004"/>
    </source>
</evidence>
<evidence type="ECO:0000259" key="8">
    <source>
        <dbReference type="PROSITE" id="PS51332"/>
    </source>
</evidence>